<dbReference type="Gene3D" id="4.10.280.10">
    <property type="entry name" value="Helix-loop-helix DNA-binding domain"/>
    <property type="match status" value="1"/>
</dbReference>
<gene>
    <name evidence="7" type="ORF">CITCOLO1_LOCUS22522</name>
</gene>
<keyword evidence="2" id="KW-0805">Transcription regulation</keyword>
<feature type="compositionally biased region" description="Polar residues" evidence="5">
    <location>
        <begin position="338"/>
        <end position="376"/>
    </location>
</feature>
<dbReference type="PROSITE" id="PS50888">
    <property type="entry name" value="BHLH"/>
    <property type="match status" value="1"/>
</dbReference>
<feature type="compositionally biased region" description="Polar residues" evidence="5">
    <location>
        <begin position="420"/>
        <end position="430"/>
    </location>
</feature>
<comment type="subcellular location">
    <subcellularLocation>
        <location evidence="1">Nucleus</location>
    </subcellularLocation>
</comment>
<dbReference type="InterPro" id="IPR036638">
    <property type="entry name" value="HLH_DNA-bd_sf"/>
</dbReference>
<organism evidence="7 8">
    <name type="scientific">Citrullus colocynthis</name>
    <name type="common">colocynth</name>
    <dbReference type="NCBI Taxonomy" id="252529"/>
    <lineage>
        <taxon>Eukaryota</taxon>
        <taxon>Viridiplantae</taxon>
        <taxon>Streptophyta</taxon>
        <taxon>Embryophyta</taxon>
        <taxon>Tracheophyta</taxon>
        <taxon>Spermatophyta</taxon>
        <taxon>Magnoliopsida</taxon>
        <taxon>eudicotyledons</taxon>
        <taxon>Gunneridae</taxon>
        <taxon>Pentapetalae</taxon>
        <taxon>rosids</taxon>
        <taxon>fabids</taxon>
        <taxon>Cucurbitales</taxon>
        <taxon>Cucurbitaceae</taxon>
        <taxon>Benincaseae</taxon>
        <taxon>Citrullus</taxon>
    </lineage>
</organism>
<accession>A0ABP0ZC43</accession>
<keyword evidence="8" id="KW-1185">Reference proteome</keyword>
<feature type="compositionally biased region" description="Polar residues" evidence="5">
    <location>
        <begin position="285"/>
        <end position="302"/>
    </location>
</feature>
<feature type="region of interest" description="Disordered" evidence="5">
    <location>
        <begin position="35"/>
        <end position="67"/>
    </location>
</feature>
<evidence type="ECO:0000259" key="6">
    <source>
        <dbReference type="PROSITE" id="PS50888"/>
    </source>
</evidence>
<feature type="compositionally biased region" description="Basic and acidic residues" evidence="5">
    <location>
        <begin position="323"/>
        <end position="337"/>
    </location>
</feature>
<dbReference type="SMART" id="SM00353">
    <property type="entry name" value="HLH"/>
    <property type="match status" value="1"/>
</dbReference>
<evidence type="ECO:0000313" key="8">
    <source>
        <dbReference type="Proteomes" id="UP001642487"/>
    </source>
</evidence>
<feature type="region of interest" description="Disordered" evidence="5">
    <location>
        <begin position="278"/>
        <end position="302"/>
    </location>
</feature>
<feature type="compositionally biased region" description="Basic and acidic residues" evidence="5">
    <location>
        <begin position="231"/>
        <end position="240"/>
    </location>
</feature>
<feature type="region of interest" description="Disordered" evidence="5">
    <location>
        <begin position="323"/>
        <end position="377"/>
    </location>
</feature>
<evidence type="ECO:0000256" key="4">
    <source>
        <dbReference type="ARBA" id="ARBA00023242"/>
    </source>
</evidence>
<evidence type="ECO:0000313" key="7">
    <source>
        <dbReference type="EMBL" id="CAK9330039.1"/>
    </source>
</evidence>
<evidence type="ECO:0000256" key="5">
    <source>
        <dbReference type="SAM" id="MobiDB-lite"/>
    </source>
</evidence>
<keyword evidence="3" id="KW-0804">Transcription</keyword>
<dbReference type="Pfam" id="PF00010">
    <property type="entry name" value="HLH"/>
    <property type="match status" value="1"/>
</dbReference>
<feature type="region of interest" description="Disordered" evidence="5">
    <location>
        <begin position="412"/>
        <end position="445"/>
    </location>
</feature>
<evidence type="ECO:0000256" key="2">
    <source>
        <dbReference type="ARBA" id="ARBA00023015"/>
    </source>
</evidence>
<feature type="compositionally biased region" description="Polar residues" evidence="5">
    <location>
        <begin position="35"/>
        <end position="47"/>
    </location>
</feature>
<dbReference type="InterPro" id="IPR044295">
    <property type="entry name" value="BIM1/2/3"/>
</dbReference>
<feature type="region of interest" description="Disordered" evidence="5">
    <location>
        <begin position="231"/>
        <end position="256"/>
    </location>
</feature>
<keyword evidence="4" id="KW-0539">Nucleus</keyword>
<evidence type="ECO:0000256" key="1">
    <source>
        <dbReference type="ARBA" id="ARBA00004123"/>
    </source>
</evidence>
<feature type="domain" description="BHLH" evidence="6">
    <location>
        <begin position="429"/>
        <end position="479"/>
    </location>
</feature>
<dbReference type="SUPFAM" id="SSF47459">
    <property type="entry name" value="HLH, helix-loop-helix DNA-binding domain"/>
    <property type="match status" value="1"/>
</dbReference>
<dbReference type="PANTHER" id="PTHR46412">
    <property type="entry name" value="BES1-INTERACTING MYC-LIKE PROTEIN"/>
    <property type="match status" value="1"/>
</dbReference>
<dbReference type="Proteomes" id="UP001642487">
    <property type="component" value="Chromosome 9"/>
</dbReference>
<protein>
    <recommendedName>
        <fullName evidence="6">BHLH domain-containing protein</fullName>
    </recommendedName>
</protein>
<proteinExistence type="predicted"/>
<feature type="region of interest" description="Disordered" evidence="5">
    <location>
        <begin position="590"/>
        <end position="611"/>
    </location>
</feature>
<evidence type="ECO:0000256" key="3">
    <source>
        <dbReference type="ARBA" id="ARBA00023163"/>
    </source>
</evidence>
<feature type="compositionally biased region" description="Basic and acidic residues" evidence="5">
    <location>
        <begin position="435"/>
        <end position="445"/>
    </location>
</feature>
<dbReference type="PANTHER" id="PTHR46412:SF3">
    <property type="entry name" value="TRANSCRIPTION FACTOR BIM1"/>
    <property type="match status" value="1"/>
</dbReference>
<name>A0ABP0ZC43_9ROSI</name>
<dbReference type="InterPro" id="IPR011598">
    <property type="entry name" value="bHLH_dom"/>
</dbReference>
<reference evidence="7 8" key="1">
    <citation type="submission" date="2024-03" db="EMBL/GenBank/DDBJ databases">
        <authorList>
            <person name="Gkanogiannis A."/>
            <person name="Becerra Lopez-Lavalle L."/>
        </authorList>
    </citation>
    <scope>NUCLEOTIDE SEQUENCE [LARGE SCALE GENOMIC DNA]</scope>
</reference>
<dbReference type="CDD" id="cd11453">
    <property type="entry name" value="bHLH_AtBIM_like"/>
    <property type="match status" value="1"/>
</dbReference>
<sequence>MELKREIVWLSVNHNHTHTRHEQTGWGIGGLLSVTPSGSPQRHQSNGVVKPNGKQLPTIRKEGESPSIRLQNQTPLSFSRSNSGVGTASELLTDLQNFAVAENSFGTGIRFSGICFVVKRLITLRLGDLQQPENYSRNLLIGCFPCLRYKSKFRENNSSSSCGLSIPKLAIIPMELPQARPFGAEGSKSTHDFLSLYTHSSPQLDPRSSPQGSYLKTHDFLQPQERIRKASTKEEMDVERPPPPAPPPSVEHLLPGGIGTYSISHLSYFDQRVLPKPEGSVYTGARSSSSVERNDENSNGSSFAVAGNGFTLWEECAVKKGKTGKENVVGDRPHEPRASTSQWTASMERPSQSSSNNHHNTFSCLSSSQPTGTKNPSFMEMLKSAKSTSQDEELDDDGDFVIKKETSTANKGGLRIKVDGSSSDQKANTPRSKHSATEQRRRSKINDRFQMLRGLIPHSDQKRDKASFLLEVVEYIQFLQEKVQKYEGSYQEWNHEMAKLVPLRNNQRSADVYNDQSRGINSGSVPALVLAAKFIEKNSPLSPIVPGSSHNAVDSDTSSASTLKAVDYHSGRINNAVQFPMSMPPKLYAPTRDGSVVPQRPKQLSSETDRPEIRSCEARCYNNDVAVASEMQKEQDLTIEGGTINISSVYSQGLLNTLTHALQSSGVDLSQARISVQIELGKRATRRAISPTPIVKDVNDMGMTMQARVSATEDCERATKKLKTTVKN</sequence>
<dbReference type="EMBL" id="OZ021743">
    <property type="protein sequence ID" value="CAK9330039.1"/>
    <property type="molecule type" value="Genomic_DNA"/>
</dbReference>